<evidence type="ECO:0008006" key="4">
    <source>
        <dbReference type="Google" id="ProtNLM"/>
    </source>
</evidence>
<keyword evidence="3" id="KW-1185">Reference proteome</keyword>
<evidence type="ECO:0000313" key="2">
    <source>
        <dbReference type="EMBL" id="TFB03080.1"/>
    </source>
</evidence>
<dbReference type="GeneID" id="300577220"/>
<name>A0ABY2H470_9HYPO</name>
<protein>
    <recommendedName>
        <fullName evidence="4">HNH nuclease domain-containing protein</fullName>
    </recommendedName>
</protein>
<gene>
    <name evidence="2" type="ORF">CCMA1212_005513</name>
</gene>
<comment type="caution">
    <text evidence="2">The sequence shown here is derived from an EMBL/GenBank/DDBJ whole genome shotgun (WGS) entry which is preliminary data.</text>
</comment>
<dbReference type="EMBL" id="PPTA01000006">
    <property type="protein sequence ID" value="TFB03080.1"/>
    <property type="molecule type" value="Genomic_DNA"/>
</dbReference>
<dbReference type="Proteomes" id="UP001642720">
    <property type="component" value="Unassembled WGS sequence"/>
</dbReference>
<sequence length="322" mass="36729">MPSASFSHLPCELREMVWAASVRDTQRAAHFFTVSAQPRMTAAGPGFELAAATPQDDPASTEDWIMGNPSAYVKDAMLWTACASSRIFMSSQYRRLWQAMDPRPQTDPFVTCGFNRKGEEWRFKVLPSKDLFCIRPLSTGASWHVYSRYMLPGKRERVALTNVALEYDPAWLDSSIVKAGEVPYAADSPLGFIIRTLRAVAEGGMGPGFNFWLIDRTIRKREQPRPSSPSPEDSDDEDEKRSEPVVFHGRDKRYVHIRDESECTWDALKPATAFRFLDWLQVEVGLNTRSMMEHRTRAQRSKPPLPYRDLDELVMVLCEEDL</sequence>
<reference evidence="2 3" key="1">
    <citation type="submission" date="2018-01" db="EMBL/GenBank/DDBJ databases">
        <title>Genome characterization of the sugarcane-associated fungus Trichoderma ghanense CCMA-1212 and their application in lignocelulose bioconversion.</title>
        <authorList>
            <person name="Steindorff A.S."/>
            <person name="Mendes T.D."/>
            <person name="Vilela E.S.D."/>
            <person name="Rodrigues D.S."/>
            <person name="Formighieri E.F."/>
            <person name="Melo I.S."/>
            <person name="Favaro L.C.L."/>
        </authorList>
    </citation>
    <scope>NUCLEOTIDE SEQUENCE [LARGE SCALE GENOMIC DNA]</scope>
    <source>
        <strain evidence="2 3">CCMA-1212</strain>
    </source>
</reference>
<dbReference type="RefSeq" id="XP_073559281.1">
    <property type="nucleotide sequence ID" value="XM_073702770.1"/>
</dbReference>
<organism evidence="2 3">
    <name type="scientific">Trichoderma ghanense</name>
    <dbReference type="NCBI Taxonomy" id="65468"/>
    <lineage>
        <taxon>Eukaryota</taxon>
        <taxon>Fungi</taxon>
        <taxon>Dikarya</taxon>
        <taxon>Ascomycota</taxon>
        <taxon>Pezizomycotina</taxon>
        <taxon>Sordariomycetes</taxon>
        <taxon>Hypocreomycetidae</taxon>
        <taxon>Hypocreales</taxon>
        <taxon>Hypocreaceae</taxon>
        <taxon>Trichoderma</taxon>
    </lineage>
</organism>
<evidence type="ECO:0000256" key="1">
    <source>
        <dbReference type="SAM" id="MobiDB-lite"/>
    </source>
</evidence>
<accession>A0ABY2H470</accession>
<feature type="region of interest" description="Disordered" evidence="1">
    <location>
        <begin position="221"/>
        <end position="245"/>
    </location>
</feature>
<evidence type="ECO:0000313" key="3">
    <source>
        <dbReference type="Proteomes" id="UP001642720"/>
    </source>
</evidence>
<proteinExistence type="predicted"/>